<dbReference type="PANTHER" id="PTHR33787:SF4">
    <property type="entry name" value="YCF20-LIKE PROTEIN"/>
    <property type="match status" value="1"/>
</dbReference>
<reference evidence="4" key="1">
    <citation type="journal article" date="2019" name="Mitochondrial DNA Part B Resour">
        <title>Complete chloroplast genome of red seaweed Halymenia maculata (J. Agardh, 1885).</title>
        <authorList>
            <person name="Tan W."/>
            <person name="Wang R."/>
            <person name="Liu H."/>
            <person name="Wang Y."/>
            <person name="Ke H."/>
            <person name="Fan J."/>
            <person name="Chen F."/>
        </authorList>
    </citation>
    <scope>NUCLEOTIDE SEQUENCE</scope>
</reference>
<sequence>MSLLLGFFTATIISTIPSQTGDWGILAGAIIVTCNESISKLIYNSHHNRINILNIINCVKIGIIYGLFVDAFKLGS</sequence>
<gene>
    <name evidence="4" type="primary">ycf20</name>
</gene>
<feature type="transmembrane region" description="Helical" evidence="3">
    <location>
        <begin position="50"/>
        <end position="68"/>
    </location>
</feature>
<proteinExistence type="inferred from homology"/>
<organism evidence="4">
    <name type="scientific">Halymenia maculata</name>
    <dbReference type="NCBI Taxonomy" id="159591"/>
    <lineage>
        <taxon>Eukaryota</taxon>
        <taxon>Rhodophyta</taxon>
        <taxon>Florideophyceae</taxon>
        <taxon>Rhodymeniophycidae</taxon>
        <taxon>Halymeniales</taxon>
        <taxon>Halymeniaceae</taxon>
        <taxon>Halymenia</taxon>
    </lineage>
</organism>
<name>A0A6G6YCG7_9FLOR</name>
<geneLocation type="chloroplast" evidence="4"/>
<keyword evidence="3" id="KW-0472">Membrane</keyword>
<keyword evidence="3" id="KW-0812">Transmembrane</keyword>
<dbReference type="Pfam" id="PF04483">
    <property type="entry name" value="DUF565"/>
    <property type="match status" value="1"/>
</dbReference>
<keyword evidence="4" id="KW-0934">Plastid</keyword>
<dbReference type="AlphaFoldDB" id="A0A6G6YCG7"/>
<dbReference type="GeneID" id="54106894"/>
<keyword evidence="3" id="KW-1133">Transmembrane helix</keyword>
<comment type="similarity">
    <text evidence="1">Belongs to the ycf20 family.</text>
</comment>
<dbReference type="EMBL" id="MK783267">
    <property type="protein sequence ID" value="QIG87217.1"/>
    <property type="molecule type" value="Genomic_DNA"/>
</dbReference>
<accession>A0A6G6YCG7</accession>
<dbReference type="PANTHER" id="PTHR33787">
    <property type="match status" value="1"/>
</dbReference>
<evidence type="ECO:0000313" key="4">
    <source>
        <dbReference type="EMBL" id="QIG87217.1"/>
    </source>
</evidence>
<evidence type="ECO:0000256" key="3">
    <source>
        <dbReference type="SAM" id="Phobius"/>
    </source>
</evidence>
<protein>
    <recommendedName>
        <fullName evidence="2">Uncharacterized protein ycf20</fullName>
    </recommendedName>
</protein>
<evidence type="ECO:0000256" key="1">
    <source>
        <dbReference type="ARBA" id="ARBA00009846"/>
    </source>
</evidence>
<evidence type="ECO:0000256" key="2">
    <source>
        <dbReference type="ARBA" id="ARBA00021534"/>
    </source>
</evidence>
<dbReference type="InterPro" id="IPR007572">
    <property type="entry name" value="Uncharacterised_Ycf20"/>
</dbReference>
<dbReference type="RefSeq" id="YP_009745207.1">
    <property type="nucleotide sequence ID" value="NC_046751.1"/>
</dbReference>
<keyword evidence="4" id="KW-0150">Chloroplast</keyword>